<evidence type="ECO:0000256" key="1">
    <source>
        <dbReference type="ARBA" id="ARBA00000077"/>
    </source>
</evidence>
<keyword evidence="10" id="KW-1185">Reference proteome</keyword>
<dbReference type="GO" id="GO:0046872">
    <property type="term" value="F:metal ion binding"/>
    <property type="evidence" value="ECO:0007669"/>
    <property type="project" value="UniProtKB-KW"/>
</dbReference>
<accession>D2VAV8</accession>
<dbReference type="Pfam" id="PF00075">
    <property type="entry name" value="RNase_H"/>
    <property type="match status" value="1"/>
</dbReference>
<dbReference type="GO" id="GO:0004523">
    <property type="term" value="F:RNA-DNA hybrid ribonuclease activity"/>
    <property type="evidence" value="ECO:0007669"/>
    <property type="project" value="UniProtKB-EC"/>
</dbReference>
<evidence type="ECO:0000256" key="2">
    <source>
        <dbReference type="ARBA" id="ARBA00005300"/>
    </source>
</evidence>
<comment type="catalytic activity">
    <reaction evidence="1">
        <text>Endonucleolytic cleavage to 5'-phosphomonoester.</text>
        <dbReference type="EC" id="3.1.26.4"/>
    </reaction>
</comment>
<evidence type="ECO:0000256" key="4">
    <source>
        <dbReference type="ARBA" id="ARBA00022722"/>
    </source>
</evidence>
<dbReference type="OMA" id="QTHICPR"/>
<organism evidence="10">
    <name type="scientific">Naegleria gruberi</name>
    <name type="common">Amoeba</name>
    <dbReference type="NCBI Taxonomy" id="5762"/>
    <lineage>
        <taxon>Eukaryota</taxon>
        <taxon>Discoba</taxon>
        <taxon>Heterolobosea</taxon>
        <taxon>Tetramitia</taxon>
        <taxon>Eutetramitia</taxon>
        <taxon>Vahlkampfiidae</taxon>
        <taxon>Naegleria</taxon>
    </lineage>
</organism>
<evidence type="ECO:0000256" key="3">
    <source>
        <dbReference type="ARBA" id="ARBA00012180"/>
    </source>
</evidence>
<dbReference type="CDD" id="cd09276">
    <property type="entry name" value="Rnase_HI_RT_non_LTR"/>
    <property type="match status" value="1"/>
</dbReference>
<dbReference type="GO" id="GO:0043137">
    <property type="term" value="P:DNA replication, removal of RNA primer"/>
    <property type="evidence" value="ECO:0007669"/>
    <property type="project" value="TreeGrafter"/>
</dbReference>
<dbReference type="PANTHER" id="PTHR10642">
    <property type="entry name" value="RIBONUCLEASE H1"/>
    <property type="match status" value="1"/>
</dbReference>
<proteinExistence type="inferred from homology"/>
<evidence type="ECO:0000259" key="8">
    <source>
        <dbReference type="PROSITE" id="PS50879"/>
    </source>
</evidence>
<dbReference type="RefSeq" id="XP_002678760.1">
    <property type="nucleotide sequence ID" value="XM_002678714.1"/>
</dbReference>
<keyword evidence="5" id="KW-0479">Metal-binding</keyword>
<dbReference type="InterPro" id="IPR050092">
    <property type="entry name" value="RNase_H"/>
</dbReference>
<feature type="domain" description="RNase H type-1" evidence="8">
    <location>
        <begin position="223"/>
        <end position="353"/>
    </location>
</feature>
<dbReference type="EMBL" id="GG738860">
    <property type="protein sequence ID" value="EFC46016.1"/>
    <property type="molecule type" value="Genomic_DNA"/>
</dbReference>
<keyword evidence="4" id="KW-0540">Nuclease</keyword>
<dbReference type="KEGG" id="ngr:NAEGRDRAFT_48056"/>
<dbReference type="InParanoid" id="D2VAV8"/>
<evidence type="ECO:0000256" key="6">
    <source>
        <dbReference type="ARBA" id="ARBA00022759"/>
    </source>
</evidence>
<dbReference type="GeneID" id="8859323"/>
<comment type="similarity">
    <text evidence="2">Belongs to the RNase H family.</text>
</comment>
<dbReference type="AlphaFoldDB" id="D2VAV8"/>
<dbReference type="VEuPathDB" id="AmoebaDB:NAEGRDRAFT_48056"/>
<dbReference type="Proteomes" id="UP000006671">
    <property type="component" value="Unassembled WGS sequence"/>
</dbReference>
<evidence type="ECO:0000256" key="7">
    <source>
        <dbReference type="ARBA" id="ARBA00022801"/>
    </source>
</evidence>
<dbReference type="InterPro" id="IPR012337">
    <property type="entry name" value="RNaseH-like_sf"/>
</dbReference>
<name>D2VAV8_NAEGR</name>
<dbReference type="EC" id="3.1.26.4" evidence="3"/>
<protein>
    <recommendedName>
        <fullName evidence="3">ribonuclease H</fullName>
        <ecNumber evidence="3">3.1.26.4</ecNumber>
    </recommendedName>
</protein>
<dbReference type="Gene3D" id="3.30.420.10">
    <property type="entry name" value="Ribonuclease H-like superfamily/Ribonuclease H"/>
    <property type="match status" value="1"/>
</dbReference>
<dbReference type="PANTHER" id="PTHR10642:SF26">
    <property type="entry name" value="RIBONUCLEASE H1"/>
    <property type="match status" value="1"/>
</dbReference>
<gene>
    <name evidence="9" type="ORF">NAEGRDRAFT_48056</name>
</gene>
<dbReference type="PROSITE" id="PS50879">
    <property type="entry name" value="RNASE_H_1"/>
    <property type="match status" value="1"/>
</dbReference>
<keyword evidence="7" id="KW-0378">Hydrolase</keyword>
<evidence type="ECO:0000313" key="9">
    <source>
        <dbReference type="EMBL" id="EFC46016.1"/>
    </source>
</evidence>
<sequence>MKINASKSITSVTPERIALKDFTVKLDDTLIPRQTNQRTLGNYITEDHLFTKEIDKREARVTQILKILPIHLIEPENLKRIIMGKTISSFIHLARGNSISNPRLQTIDSTIRGNLKRSLKIDAKVKPSTMYAQFERKGLEIPNLEYIANSILCNNLINKFHSSNPLVREAVQYGINNCNTNKTKLHNIFEKFHYILKQQHKLTTTICNTNHQLLEKEKDEQYSYSEFTIWTDGSKSENKVGFSIIIQNNEFTKGYKYKLHSYHSNNMAELSAITTALHIIPPNSNAKVLTDSEIAVKIINNTNYKGQFKQIKDEITNLISTKKLQASIEWTKAHTGITDGNNYADKKAKQASRIGHRIAPQHLLTQGQLIITNSKKVWKSRIKGVLSEKLYNQGTSELINRTNLNYLKEHTTPAHKYSIWRLMINGHLRSLIVDNPQCPTCNKNLDTEHLFIACPEMNSARNWMIEEIKKNTNLEPVLSTERTEILTPNSFQLNIFDILTEPIQGIIKEQWPKIQGGLSLFGGRVQKQYNKILKIQ</sequence>
<evidence type="ECO:0000313" key="10">
    <source>
        <dbReference type="Proteomes" id="UP000006671"/>
    </source>
</evidence>
<evidence type="ECO:0000256" key="5">
    <source>
        <dbReference type="ARBA" id="ARBA00022723"/>
    </source>
</evidence>
<dbReference type="GO" id="GO:0003676">
    <property type="term" value="F:nucleic acid binding"/>
    <property type="evidence" value="ECO:0007669"/>
    <property type="project" value="InterPro"/>
</dbReference>
<keyword evidence="6" id="KW-0255">Endonuclease</keyword>
<dbReference type="OrthoDB" id="411823at2759"/>
<dbReference type="SUPFAM" id="SSF53098">
    <property type="entry name" value="Ribonuclease H-like"/>
    <property type="match status" value="1"/>
</dbReference>
<reference evidence="9 10" key="1">
    <citation type="journal article" date="2010" name="Cell">
        <title>The genome of Naegleria gruberi illuminates early eukaryotic versatility.</title>
        <authorList>
            <person name="Fritz-Laylin L.K."/>
            <person name="Prochnik S.E."/>
            <person name="Ginger M.L."/>
            <person name="Dacks J.B."/>
            <person name="Carpenter M.L."/>
            <person name="Field M.C."/>
            <person name="Kuo A."/>
            <person name="Paredez A."/>
            <person name="Chapman J."/>
            <person name="Pham J."/>
            <person name="Shu S."/>
            <person name="Neupane R."/>
            <person name="Cipriano M."/>
            <person name="Mancuso J."/>
            <person name="Tu H."/>
            <person name="Salamov A."/>
            <person name="Lindquist E."/>
            <person name="Shapiro H."/>
            <person name="Lucas S."/>
            <person name="Grigoriev I.V."/>
            <person name="Cande W.Z."/>
            <person name="Fulton C."/>
            <person name="Rokhsar D.S."/>
            <person name="Dawson S.C."/>
        </authorList>
    </citation>
    <scope>NUCLEOTIDE SEQUENCE [LARGE SCALE GENOMIC DNA]</scope>
    <source>
        <strain evidence="9 10">NEG-M</strain>
    </source>
</reference>
<dbReference type="InterPro" id="IPR002156">
    <property type="entry name" value="RNaseH_domain"/>
</dbReference>
<dbReference type="InterPro" id="IPR036397">
    <property type="entry name" value="RNaseH_sf"/>
</dbReference>